<proteinExistence type="predicted"/>
<dbReference type="EMBL" id="JBHUHO010000028">
    <property type="protein sequence ID" value="MFD2115830.1"/>
    <property type="molecule type" value="Genomic_DNA"/>
</dbReference>
<dbReference type="RefSeq" id="WP_377771397.1">
    <property type="nucleotide sequence ID" value="NZ_JBHUHO010000028.1"/>
</dbReference>
<protein>
    <submittedName>
        <fullName evidence="2">Uncharacterized protein</fullName>
    </submittedName>
</protein>
<keyword evidence="1" id="KW-0175">Coiled coil</keyword>
<dbReference type="Proteomes" id="UP001597362">
    <property type="component" value="Unassembled WGS sequence"/>
</dbReference>
<gene>
    <name evidence="2" type="ORF">ACFSJH_08855</name>
</gene>
<evidence type="ECO:0000313" key="2">
    <source>
        <dbReference type="EMBL" id="MFD2115830.1"/>
    </source>
</evidence>
<evidence type="ECO:0000313" key="3">
    <source>
        <dbReference type="Proteomes" id="UP001597362"/>
    </source>
</evidence>
<feature type="coiled-coil region" evidence="1">
    <location>
        <begin position="580"/>
        <end position="607"/>
    </location>
</feature>
<evidence type="ECO:0000256" key="1">
    <source>
        <dbReference type="SAM" id="Coils"/>
    </source>
</evidence>
<accession>A0ABW4YJM3</accession>
<name>A0ABW4YJM3_9BACL</name>
<keyword evidence="3" id="KW-1185">Reference proteome</keyword>
<sequence>MTQDPRFLIRPPLESKYYLEIEQKALFLEGNCRTEDLEMVSNWLAYEILSLINPSIFSCIDRPKLKDLPIGLLMAANSLYQSIVEQQHREPNEYEIEYLVLDKKIGMKIASLSNEILNLDDLSKFLIKYHGIYAAWLEHIENLSNSIEQQIFHSPSYENILELVRIYGRLSYKSQWGSFDAQLKDEQLGIFKNKWKIINEFYAYYSFTLKVELDWRNRLLLDNSFSSWIQWVMSLPIMPIQVTAVKDIRNLDTVERLIVEILNVGHYQTDDRVNLLLLLMIHAIELWNEMSNKLIGLTQVDGLVIDEVESFRKQMEKEKNNWFNIELPQRSNKLANILVSGQSLLGMNAIYAIIPHLIVKKKGESVNHFREAISKQIALQQNSPELIKKILSFKNGNTPILISTLIIFNSKEVQVDTIDEIWKAYYDLLTVDNWRGGFYSHQDDYNFVRYMASLLLYTSDPTLKIQQVIESTKKPHEGWQYNSKEHHKSRDQMAHLIIVGAIASELMHNKQFNASDTYSYIWKTSHDFLRSSANIHDEMYKILIKELWKRLVLIHPNDYKDKAISAIINMDYLNHIIIAVSSLQEGISQYKNKEQELDQELQEVIFKRYNELMPVYREQTNVTKEEIQRYENVIKKLTSGICQS</sequence>
<comment type="caution">
    <text evidence="2">The sequence shown here is derived from an EMBL/GenBank/DDBJ whole genome shotgun (WGS) entry which is preliminary data.</text>
</comment>
<organism evidence="2 3">
    <name type="scientific">Paenibacillus yanchengensis</name>
    <dbReference type="NCBI Taxonomy" id="2035833"/>
    <lineage>
        <taxon>Bacteria</taxon>
        <taxon>Bacillati</taxon>
        <taxon>Bacillota</taxon>
        <taxon>Bacilli</taxon>
        <taxon>Bacillales</taxon>
        <taxon>Paenibacillaceae</taxon>
        <taxon>Paenibacillus</taxon>
    </lineage>
</organism>
<reference evidence="3" key="1">
    <citation type="journal article" date="2019" name="Int. J. Syst. Evol. Microbiol.">
        <title>The Global Catalogue of Microorganisms (GCM) 10K type strain sequencing project: providing services to taxonomists for standard genome sequencing and annotation.</title>
        <authorList>
            <consortium name="The Broad Institute Genomics Platform"/>
            <consortium name="The Broad Institute Genome Sequencing Center for Infectious Disease"/>
            <person name="Wu L."/>
            <person name="Ma J."/>
        </authorList>
    </citation>
    <scope>NUCLEOTIDE SEQUENCE [LARGE SCALE GENOMIC DNA]</scope>
    <source>
        <strain evidence="3">GH52</strain>
    </source>
</reference>